<feature type="chain" id="PRO_5019025805" evidence="1">
    <location>
        <begin position="20"/>
        <end position="177"/>
    </location>
</feature>
<proteinExistence type="predicted"/>
<dbReference type="InterPro" id="IPR025392">
    <property type="entry name" value="DUF4124"/>
</dbReference>
<evidence type="ECO:0000313" key="4">
    <source>
        <dbReference type="Proteomes" id="UP000288012"/>
    </source>
</evidence>
<dbReference type="InterPro" id="IPR013783">
    <property type="entry name" value="Ig-like_fold"/>
</dbReference>
<name>A0A433JJI8_9GAMM</name>
<dbReference type="RefSeq" id="WP_127057532.1">
    <property type="nucleotide sequence ID" value="NZ_RZGR01000013.1"/>
</dbReference>
<sequence>MKKFLLFFTLILLASSLFAQIYKWTDSNGNVHFSDRPHPGAKKIDLPPVQTYSPPPVADETPEAPSTATLAPYTRIAITQPEDQATIRNNQGSIGVLVQVEPALRAGDKLQILFDGAALGQPQTTTAFELQNINRGSHTIAAQVLDAEGNVLITSESITIFMHRPRVGMVPATRRGP</sequence>
<comment type="caution">
    <text evidence="3">The sequence shown here is derived from an EMBL/GenBank/DDBJ whole genome shotgun (WGS) entry which is preliminary data.</text>
</comment>
<keyword evidence="4" id="KW-1185">Reference proteome</keyword>
<dbReference type="AlphaFoldDB" id="A0A433JJI8"/>
<dbReference type="Proteomes" id="UP000288012">
    <property type="component" value="Unassembled WGS sequence"/>
</dbReference>
<feature type="domain" description="DUF4124" evidence="2">
    <location>
        <begin position="9"/>
        <end position="63"/>
    </location>
</feature>
<keyword evidence="1" id="KW-0732">Signal</keyword>
<dbReference type="EMBL" id="RZGR01000013">
    <property type="protein sequence ID" value="RUQ88333.1"/>
    <property type="molecule type" value="Genomic_DNA"/>
</dbReference>
<organism evidence="3 4">
    <name type="scientific">Legionella septentrionalis</name>
    <dbReference type="NCBI Taxonomy" id="2498109"/>
    <lineage>
        <taxon>Bacteria</taxon>
        <taxon>Pseudomonadati</taxon>
        <taxon>Pseudomonadota</taxon>
        <taxon>Gammaproteobacteria</taxon>
        <taxon>Legionellales</taxon>
        <taxon>Legionellaceae</taxon>
        <taxon>Legionella</taxon>
    </lineage>
</organism>
<evidence type="ECO:0000313" key="3">
    <source>
        <dbReference type="EMBL" id="RUQ88333.1"/>
    </source>
</evidence>
<protein>
    <submittedName>
        <fullName evidence="3">DUF4124 domain-containing protein</fullName>
    </submittedName>
</protein>
<dbReference type="Pfam" id="PF13511">
    <property type="entry name" value="DUF4124"/>
    <property type="match status" value="1"/>
</dbReference>
<gene>
    <name evidence="3" type="ORF">EKM59_05525</name>
</gene>
<accession>A0A433JJI8</accession>
<evidence type="ECO:0000259" key="2">
    <source>
        <dbReference type="Pfam" id="PF13511"/>
    </source>
</evidence>
<dbReference type="Gene3D" id="2.60.40.10">
    <property type="entry name" value="Immunoglobulins"/>
    <property type="match status" value="1"/>
</dbReference>
<feature type="signal peptide" evidence="1">
    <location>
        <begin position="1"/>
        <end position="19"/>
    </location>
</feature>
<reference evidence="3 4" key="1">
    <citation type="submission" date="2018-12" db="EMBL/GenBank/DDBJ databases">
        <title>Legionella sp,whole genome shotgun sequence.</title>
        <authorList>
            <person name="Wu H."/>
        </authorList>
    </citation>
    <scope>NUCLEOTIDE SEQUENCE [LARGE SCALE GENOMIC DNA]</scope>
    <source>
        <strain evidence="4">km714</strain>
    </source>
</reference>
<evidence type="ECO:0000256" key="1">
    <source>
        <dbReference type="SAM" id="SignalP"/>
    </source>
</evidence>